<protein>
    <recommendedName>
        <fullName evidence="2">Amine oxidase domain-containing protein</fullName>
    </recommendedName>
</protein>
<dbReference type="PATRIC" id="fig|587753.11.peg.43"/>
<dbReference type="InterPro" id="IPR050703">
    <property type="entry name" value="Flavin_MAO"/>
</dbReference>
<evidence type="ECO:0000313" key="4">
    <source>
        <dbReference type="Proteomes" id="UP000035212"/>
    </source>
</evidence>
<proteinExistence type="inferred from homology"/>
<dbReference type="Pfam" id="PF01593">
    <property type="entry name" value="Amino_oxidase"/>
    <property type="match status" value="1"/>
</dbReference>
<dbReference type="SUPFAM" id="SSF54373">
    <property type="entry name" value="FAD-linked reductases, C-terminal domain"/>
    <property type="match status" value="1"/>
</dbReference>
<dbReference type="Pfam" id="PF13450">
    <property type="entry name" value="NAD_binding_8"/>
    <property type="match status" value="1"/>
</dbReference>
<reference evidence="3 4" key="1">
    <citation type="journal article" date="2015" name="Stand. Genomic Sci.">
        <title>Complete genome of Pseudomonas chlororaphis strain UFB2, a soil bacterium with antibacterial activity against bacterial canker pathogen of tomato.</title>
        <authorList>
            <person name="Deng P."/>
            <person name="Wang X."/>
            <person name="Baird S.M."/>
            <person name="Lu S.E."/>
        </authorList>
    </citation>
    <scope>NUCLEOTIDE SEQUENCE [LARGE SCALE GENOMIC DNA]</scope>
    <source>
        <strain evidence="3 4">UFB2</strain>
    </source>
</reference>
<dbReference type="InterPro" id="IPR002937">
    <property type="entry name" value="Amino_oxidase"/>
</dbReference>
<accession>A0A0G3G5J3</accession>
<evidence type="ECO:0000256" key="1">
    <source>
        <dbReference type="ARBA" id="ARBA00005995"/>
    </source>
</evidence>
<dbReference type="AlphaFoldDB" id="A0A0G3G5J3"/>
<dbReference type="EMBL" id="CP011020">
    <property type="protein sequence ID" value="AKJ96555.1"/>
    <property type="molecule type" value="Genomic_DNA"/>
</dbReference>
<dbReference type="SUPFAM" id="SSF51905">
    <property type="entry name" value="FAD/NAD(P)-binding domain"/>
    <property type="match status" value="1"/>
</dbReference>
<comment type="similarity">
    <text evidence="1">Belongs to the flavin monoamine oxidase family.</text>
</comment>
<sequence length="364" mass="39629">MTTQKIAIVGAGLAGVYAAYRLHGLGLEFELFEARDRLGGRILSTATGGFDLGPTWFWPDCQPRMHALVAELGLPVFQQYEQGDALIERWATERVRREGYRSGNVSMRIQGGTARLVQALAASLPKTRVHLAAVVTGVARVDERVHLSFSDKRIHTADYTHLWLALPPRLGKNLRMVPALSGQEMQQMANVPTWMASHAKYVARYAKPFWREQGLSGDAFSGVGPLAEIHDAGTDQGAALFGFLGMDAARRNGVGASALKALCREQLVRLFGEEAADPLEDFFHDWAADPFTATPDDQVSPGWHGRHELQCAPDAPWSEALRWIGSEAGGEQGGYMEGALAAVDKALDEVTGETGVRRLGSPHC</sequence>
<dbReference type="PANTHER" id="PTHR43563">
    <property type="entry name" value="AMINE OXIDASE"/>
    <property type="match status" value="1"/>
</dbReference>
<organism evidence="3 4">
    <name type="scientific">Pseudomonas chlororaphis</name>
    <dbReference type="NCBI Taxonomy" id="587753"/>
    <lineage>
        <taxon>Bacteria</taxon>
        <taxon>Pseudomonadati</taxon>
        <taxon>Pseudomonadota</taxon>
        <taxon>Gammaproteobacteria</taxon>
        <taxon>Pseudomonadales</taxon>
        <taxon>Pseudomonadaceae</taxon>
        <taxon>Pseudomonas</taxon>
    </lineage>
</organism>
<dbReference type="GO" id="GO:0016491">
    <property type="term" value="F:oxidoreductase activity"/>
    <property type="evidence" value="ECO:0007669"/>
    <property type="project" value="InterPro"/>
</dbReference>
<feature type="domain" description="Amine oxidase" evidence="2">
    <location>
        <begin position="84"/>
        <end position="341"/>
    </location>
</feature>
<reference evidence="4" key="2">
    <citation type="submission" date="2015-03" db="EMBL/GenBank/DDBJ databases">
        <authorList>
            <person name="Deng P."/>
            <person name="Lu S."/>
        </authorList>
    </citation>
    <scope>NUCLEOTIDE SEQUENCE [LARGE SCALE GENOMIC DNA]</scope>
    <source>
        <strain evidence="4">UFB2</strain>
    </source>
</reference>
<evidence type="ECO:0000259" key="2">
    <source>
        <dbReference type="Pfam" id="PF01593"/>
    </source>
</evidence>
<dbReference type="InterPro" id="IPR036188">
    <property type="entry name" value="FAD/NAD-bd_sf"/>
</dbReference>
<gene>
    <name evidence="3" type="ORF">VM99_00210</name>
</gene>
<evidence type="ECO:0000313" key="3">
    <source>
        <dbReference type="EMBL" id="AKJ96555.1"/>
    </source>
</evidence>
<dbReference type="Proteomes" id="UP000035212">
    <property type="component" value="Chromosome"/>
</dbReference>
<name>A0A0G3G5J3_9PSED</name>
<dbReference type="Gene3D" id="3.50.50.60">
    <property type="entry name" value="FAD/NAD(P)-binding domain"/>
    <property type="match status" value="2"/>
</dbReference>
<dbReference type="PANTHER" id="PTHR43563:SF1">
    <property type="entry name" value="AMINE OXIDASE [FLAVIN-CONTAINING] B"/>
    <property type="match status" value="1"/>
</dbReference>